<evidence type="ECO:0000256" key="1">
    <source>
        <dbReference type="SAM" id="MobiDB-lite"/>
    </source>
</evidence>
<feature type="region of interest" description="Disordered" evidence="1">
    <location>
        <begin position="1"/>
        <end position="33"/>
    </location>
</feature>
<feature type="compositionally biased region" description="Pro residues" evidence="1">
    <location>
        <begin position="16"/>
        <end position="26"/>
    </location>
</feature>
<dbReference type="SUPFAM" id="SSF53300">
    <property type="entry name" value="vWA-like"/>
    <property type="match status" value="1"/>
</dbReference>
<accession>A0A0C9UPB1</accession>
<dbReference type="SMART" id="SM00327">
    <property type="entry name" value="VWA"/>
    <property type="match status" value="1"/>
</dbReference>
<reference evidence="4 5" key="1">
    <citation type="submission" date="2014-06" db="EMBL/GenBank/DDBJ databases">
        <title>Evolutionary Origins and Diversification of the Mycorrhizal Mutualists.</title>
        <authorList>
            <consortium name="DOE Joint Genome Institute"/>
            <consortium name="Mycorrhizal Genomics Consortium"/>
            <person name="Kohler A."/>
            <person name="Kuo A."/>
            <person name="Nagy L.G."/>
            <person name="Floudas D."/>
            <person name="Copeland A."/>
            <person name="Barry K.W."/>
            <person name="Cichocki N."/>
            <person name="Veneault-Fourrey C."/>
            <person name="LaButti K."/>
            <person name="Lindquist E.A."/>
            <person name="Lipzen A."/>
            <person name="Lundell T."/>
            <person name="Morin E."/>
            <person name="Murat C."/>
            <person name="Riley R."/>
            <person name="Ohm R."/>
            <person name="Sun H."/>
            <person name="Tunlid A."/>
            <person name="Henrissat B."/>
            <person name="Grigoriev I.V."/>
            <person name="Hibbett D.S."/>
            <person name="Martin F."/>
        </authorList>
    </citation>
    <scope>NUCLEOTIDE SEQUENCE [LARGE SCALE GENOMIC DNA]</scope>
    <source>
        <strain evidence="4 5">SS14</strain>
    </source>
</reference>
<evidence type="ECO:0000313" key="4">
    <source>
        <dbReference type="EMBL" id="KIJ27175.1"/>
    </source>
</evidence>
<evidence type="ECO:0000259" key="3">
    <source>
        <dbReference type="PROSITE" id="PS51468"/>
    </source>
</evidence>
<dbReference type="PROSITE" id="PS50234">
    <property type="entry name" value="VWFA"/>
    <property type="match status" value="1"/>
</dbReference>
<organism evidence="4 5">
    <name type="scientific">Sphaerobolus stellatus (strain SS14)</name>
    <dbReference type="NCBI Taxonomy" id="990650"/>
    <lineage>
        <taxon>Eukaryota</taxon>
        <taxon>Fungi</taxon>
        <taxon>Dikarya</taxon>
        <taxon>Basidiomycota</taxon>
        <taxon>Agaricomycotina</taxon>
        <taxon>Agaricomycetes</taxon>
        <taxon>Phallomycetidae</taxon>
        <taxon>Geastrales</taxon>
        <taxon>Sphaerobolaceae</taxon>
        <taxon>Sphaerobolus</taxon>
    </lineage>
</organism>
<evidence type="ECO:0000313" key="5">
    <source>
        <dbReference type="Proteomes" id="UP000054279"/>
    </source>
</evidence>
<dbReference type="InterPro" id="IPR002035">
    <property type="entry name" value="VWF_A"/>
</dbReference>
<dbReference type="Proteomes" id="UP000054279">
    <property type="component" value="Unassembled WGS sequence"/>
</dbReference>
<gene>
    <name evidence="4" type="ORF">M422DRAFT_191334</name>
</gene>
<sequence length="739" mass="79838">MSSNPFHFLTPSSGRVPPPPPPPPPRGSRSVPTGHHVGGVVCGVYPVYPTTVPNWSFPLVNTTVHYDLVDVHAMANVVQTFTSDISTAMEIKYVFPLPPDSSVCAFKAVIDDKHTIKGIVKPKAKAKAEYEAAISKGKAAALLEQGNVEVFQLSLGNIKPEQTIEIHISFACTISHNGDLNSLRLTFPCVIAPRHGAGPQDFNANVSTQALDFSVSAQMTSYIKSITSPSHPIEMKLGQSTAESTTAFDPFKAHVSLSSSTLLEKDIVISLTCEDLDKPRCTVESFIPDEGAKEHTYAYALTLVPRFELPSLPSQEYIFLVDRSGSMEGVKIAAVRSALQIMLRSLPQRGTSFNIMSFGSRHTLFWPSSMAYTAENVEHASAHVDTIDASYGGTEIRAALDAAFRSRSDPATPASVFVLTDGEAYDLDGVQATVADAISRSKASNSLLRLFCLGIGNAVSKAMCDLIARTGQGTAMYVGENEKPDHNLFALLRAARGALVQDLSVDWGVVDKGSPEEHQNEKDDFELISAENTAPPYSSQEPLSLFNETVIPDVDREKTLLGPDTSPVKLLPPPKIQQAPSLQQLPPLYPGFRASIFAIIKIEDALYVPSTSVRITGTVMGKQVHLDVPVTQAMVSQAGGNGNIKMLHVLAARALVQCFEDEGKAKIMTAVHKAEVLRVAERYGIASSETSFVAVDETDNIVDYASPQSIEEPKVEAVISRSAMLSKLYGGQKWVLMEL</sequence>
<keyword evidence="5" id="KW-1185">Reference proteome</keyword>
<dbReference type="AlphaFoldDB" id="A0A0C9UPB1"/>
<dbReference type="Pfam" id="PF08487">
    <property type="entry name" value="VIT"/>
    <property type="match status" value="1"/>
</dbReference>
<feature type="domain" description="VIT" evidence="3">
    <location>
        <begin position="43"/>
        <end position="172"/>
    </location>
</feature>
<dbReference type="InterPro" id="IPR036465">
    <property type="entry name" value="vWFA_dom_sf"/>
</dbReference>
<dbReference type="EMBL" id="KN837344">
    <property type="protein sequence ID" value="KIJ27175.1"/>
    <property type="molecule type" value="Genomic_DNA"/>
</dbReference>
<dbReference type="PANTHER" id="PTHR45737:SF6">
    <property type="entry name" value="VON WILLEBRAND FACTOR A DOMAIN-CONTAINING PROTEIN 5A"/>
    <property type="match status" value="1"/>
</dbReference>
<dbReference type="PANTHER" id="PTHR45737">
    <property type="entry name" value="VON WILLEBRAND FACTOR A DOMAIN-CONTAINING PROTEIN 5A"/>
    <property type="match status" value="1"/>
</dbReference>
<dbReference type="OrthoDB" id="1729737at2759"/>
<dbReference type="Pfam" id="PF13768">
    <property type="entry name" value="VWA_3"/>
    <property type="match status" value="1"/>
</dbReference>
<evidence type="ECO:0000259" key="2">
    <source>
        <dbReference type="PROSITE" id="PS50234"/>
    </source>
</evidence>
<dbReference type="SMART" id="SM00609">
    <property type="entry name" value="VIT"/>
    <property type="match status" value="1"/>
</dbReference>
<dbReference type="HOGENOM" id="CLU_003826_3_0_1"/>
<dbReference type="InterPro" id="IPR013694">
    <property type="entry name" value="VIT"/>
</dbReference>
<name>A0A0C9UPB1_SPHS4</name>
<dbReference type="PROSITE" id="PS51468">
    <property type="entry name" value="VIT"/>
    <property type="match status" value="1"/>
</dbReference>
<proteinExistence type="predicted"/>
<feature type="domain" description="VWFA" evidence="2">
    <location>
        <begin position="316"/>
        <end position="503"/>
    </location>
</feature>
<protein>
    <submittedName>
        <fullName evidence="4">Uncharacterized protein</fullName>
    </submittedName>
</protein>
<dbReference type="Gene3D" id="3.40.50.410">
    <property type="entry name" value="von Willebrand factor, type A domain"/>
    <property type="match status" value="1"/>
</dbReference>